<evidence type="ECO:0000256" key="5">
    <source>
        <dbReference type="ARBA" id="ARBA00022970"/>
    </source>
</evidence>
<keyword evidence="4 9" id="KW-0812">Transmembrane</keyword>
<feature type="transmembrane region" description="Helical" evidence="9">
    <location>
        <begin position="103"/>
        <end position="126"/>
    </location>
</feature>
<feature type="transmembrane region" description="Helical" evidence="9">
    <location>
        <begin position="434"/>
        <end position="457"/>
    </location>
</feature>
<evidence type="ECO:0000256" key="2">
    <source>
        <dbReference type="ARBA" id="ARBA00006595"/>
    </source>
</evidence>
<feature type="transmembrane region" description="Helical" evidence="9">
    <location>
        <begin position="9"/>
        <end position="29"/>
    </location>
</feature>
<keyword evidence="7 9" id="KW-0472">Membrane</keyword>
<dbReference type="GO" id="GO:0006865">
    <property type="term" value="P:amino acid transport"/>
    <property type="evidence" value="ECO:0007669"/>
    <property type="project" value="UniProtKB-KW"/>
</dbReference>
<keyword evidence="6 9" id="KW-1133">Transmembrane helix</keyword>
<comment type="similarity">
    <text evidence="2">Belongs to the SLC43A transporter (TC 2.A.1.44) family.</text>
</comment>
<feature type="transmembrane region" description="Helical" evidence="9">
    <location>
        <begin position="524"/>
        <end position="543"/>
    </location>
</feature>
<dbReference type="STRING" id="1169540.A0A0G4FPT7"/>
<dbReference type="InterPro" id="IPR052599">
    <property type="entry name" value="SLC43A_AATransporter"/>
</dbReference>
<evidence type="ECO:0000313" key="10">
    <source>
        <dbReference type="EMBL" id="CEM16454.1"/>
    </source>
</evidence>
<dbReference type="EMBL" id="CDMY01000477">
    <property type="protein sequence ID" value="CEM16454.1"/>
    <property type="molecule type" value="Genomic_DNA"/>
</dbReference>
<feature type="transmembrane region" description="Helical" evidence="9">
    <location>
        <begin position="337"/>
        <end position="356"/>
    </location>
</feature>
<feature type="transmembrane region" description="Helical" evidence="9">
    <location>
        <begin position="76"/>
        <end position="96"/>
    </location>
</feature>
<dbReference type="PANTHER" id="PTHR20772:SF2">
    <property type="entry name" value="PROTEIN FMP42"/>
    <property type="match status" value="1"/>
</dbReference>
<feature type="transmembrane region" description="Helical" evidence="9">
    <location>
        <begin position="162"/>
        <end position="188"/>
    </location>
</feature>
<dbReference type="Proteomes" id="UP000041254">
    <property type="component" value="Unassembled WGS sequence"/>
</dbReference>
<reference evidence="10 11" key="1">
    <citation type="submission" date="2014-11" db="EMBL/GenBank/DDBJ databases">
        <authorList>
            <person name="Zhu J."/>
            <person name="Qi W."/>
            <person name="Song R."/>
        </authorList>
    </citation>
    <scope>NUCLEOTIDE SEQUENCE [LARGE SCALE GENOMIC DNA]</scope>
</reference>
<organism evidence="10 11">
    <name type="scientific">Vitrella brassicaformis (strain CCMP3155)</name>
    <dbReference type="NCBI Taxonomy" id="1169540"/>
    <lineage>
        <taxon>Eukaryota</taxon>
        <taxon>Sar</taxon>
        <taxon>Alveolata</taxon>
        <taxon>Colpodellida</taxon>
        <taxon>Vitrellaceae</taxon>
        <taxon>Vitrella</taxon>
    </lineage>
</organism>
<evidence type="ECO:0000256" key="7">
    <source>
        <dbReference type="ARBA" id="ARBA00023136"/>
    </source>
</evidence>
<feature type="transmembrane region" description="Helical" evidence="9">
    <location>
        <begin position="463"/>
        <end position="483"/>
    </location>
</feature>
<dbReference type="Gene3D" id="1.20.1250.20">
    <property type="entry name" value="MFS general substrate transporter like domains"/>
    <property type="match status" value="1"/>
</dbReference>
<keyword evidence="5" id="KW-0029">Amino-acid transport</keyword>
<feature type="compositionally biased region" description="Basic and acidic residues" evidence="8">
    <location>
        <begin position="243"/>
        <end position="254"/>
    </location>
</feature>
<evidence type="ECO:0008006" key="12">
    <source>
        <dbReference type="Google" id="ProtNLM"/>
    </source>
</evidence>
<feature type="transmembrane region" description="Helical" evidence="9">
    <location>
        <begin position="405"/>
        <end position="427"/>
    </location>
</feature>
<dbReference type="PANTHER" id="PTHR20772">
    <property type="entry name" value="PROTEIN FMP42"/>
    <property type="match status" value="1"/>
</dbReference>
<dbReference type="AlphaFoldDB" id="A0A0G4FPT7"/>
<dbReference type="GO" id="GO:0016020">
    <property type="term" value="C:membrane"/>
    <property type="evidence" value="ECO:0007669"/>
    <property type="project" value="UniProtKB-SubCell"/>
</dbReference>
<feature type="transmembrane region" description="Helical" evidence="9">
    <location>
        <begin position="132"/>
        <end position="150"/>
    </location>
</feature>
<feature type="transmembrane region" description="Helical" evidence="9">
    <location>
        <begin position="194"/>
        <end position="214"/>
    </location>
</feature>
<dbReference type="InParanoid" id="A0A0G4FPT7"/>
<dbReference type="SUPFAM" id="SSF103473">
    <property type="entry name" value="MFS general substrate transporter"/>
    <property type="match status" value="1"/>
</dbReference>
<accession>A0A0G4FPT7</accession>
<feature type="transmembrane region" description="Helical" evidence="9">
    <location>
        <begin position="495"/>
        <end position="512"/>
    </location>
</feature>
<gene>
    <name evidence="10" type="ORF">Vbra_753</name>
</gene>
<evidence type="ECO:0000256" key="1">
    <source>
        <dbReference type="ARBA" id="ARBA00004141"/>
    </source>
</evidence>
<dbReference type="InterPro" id="IPR036259">
    <property type="entry name" value="MFS_trans_sf"/>
</dbReference>
<evidence type="ECO:0000256" key="6">
    <source>
        <dbReference type="ARBA" id="ARBA00022989"/>
    </source>
</evidence>
<dbReference type="VEuPathDB" id="CryptoDB:Vbra_753"/>
<sequence length="584" mass="63741">MPMVVQPRLWLLVGCALHYFFSTGCYLGWAAMINILKGEALYRHLCEPSLSLANPEEAALLLRHESCSAEDVRLNLMFVVMSALGMCATLPLGFLIDRLPKCLWVYQLLIACGPALVGMGTLMPHVQRHVDLIFIGFCLLVLPGGAVSFVHFHVANLFMNSFAIVMTILSSAYGFSAFLFPVFHALWANTSMRLTHIAFGYAAILFAFVPFCLVQPAARSEAGDRVGFEWRKGGFYLTADTPQEQREQKSHEEQPQTDDPNQVGDCHGQPSSDRCGVESCSRPATIATSTPGDSFPSPPFTSRHLSDSAPDSAPVSPLPPMADVRNRRVIRQMFDPGNLIMLAHLTYWMFVLQFYLSTANIQLGVMTGANELETVAQERRAAGDAADDDTDFAAKLEAAESSRALWTSVLGWIIPWAWLVTLCVASLMNRKGVVAGYCVQHTFGLLHCALAATMVLAVQPLTFVLYATALDALYAVYITFIGLEYGFEHSSTLGGWLFLVSGAPLLLINPLLEAILEWGAPFQALNLVFLGGGCVASLSVLWLQRYEASKRGGGGGGERGVGAPPAMIRRGISMLFRGKKRGCR</sequence>
<evidence type="ECO:0000256" key="3">
    <source>
        <dbReference type="ARBA" id="ARBA00022448"/>
    </source>
</evidence>
<dbReference type="OrthoDB" id="330047at2759"/>
<name>A0A0G4FPT7_VITBC</name>
<evidence type="ECO:0000256" key="4">
    <source>
        <dbReference type="ARBA" id="ARBA00022692"/>
    </source>
</evidence>
<feature type="region of interest" description="Disordered" evidence="8">
    <location>
        <begin position="239"/>
        <end position="321"/>
    </location>
</feature>
<keyword evidence="11" id="KW-1185">Reference proteome</keyword>
<evidence type="ECO:0000256" key="9">
    <source>
        <dbReference type="SAM" id="Phobius"/>
    </source>
</evidence>
<evidence type="ECO:0000313" key="11">
    <source>
        <dbReference type="Proteomes" id="UP000041254"/>
    </source>
</evidence>
<evidence type="ECO:0000256" key="8">
    <source>
        <dbReference type="SAM" id="MobiDB-lite"/>
    </source>
</evidence>
<protein>
    <recommendedName>
        <fullName evidence="12">Major facilitator superfamily (MFS) profile domain-containing protein</fullName>
    </recommendedName>
</protein>
<comment type="subcellular location">
    <subcellularLocation>
        <location evidence="1">Membrane</location>
        <topology evidence="1">Multi-pass membrane protein</topology>
    </subcellularLocation>
</comment>
<proteinExistence type="inferred from homology"/>
<keyword evidence="3" id="KW-0813">Transport</keyword>